<proteinExistence type="predicted"/>
<protein>
    <recommendedName>
        <fullName evidence="1">Erythromycin biosynthesis protein CIII-like C-terminal domain-containing protein</fullName>
    </recommendedName>
</protein>
<dbReference type="InterPro" id="IPR010610">
    <property type="entry name" value="EryCIII-like_C"/>
</dbReference>
<feature type="domain" description="Erythromycin biosynthesis protein CIII-like C-terminal" evidence="1">
    <location>
        <begin position="26"/>
        <end position="144"/>
    </location>
</feature>
<organism evidence="2 3">
    <name type="scientific">Lepraria finkii</name>
    <dbReference type="NCBI Taxonomy" id="1340010"/>
    <lineage>
        <taxon>Eukaryota</taxon>
        <taxon>Fungi</taxon>
        <taxon>Dikarya</taxon>
        <taxon>Ascomycota</taxon>
        <taxon>Pezizomycotina</taxon>
        <taxon>Lecanoromycetes</taxon>
        <taxon>OSLEUM clade</taxon>
        <taxon>Lecanoromycetidae</taxon>
        <taxon>Lecanorales</taxon>
        <taxon>Lecanorineae</taxon>
        <taxon>Stereocaulaceae</taxon>
        <taxon>Lepraria</taxon>
    </lineage>
</organism>
<comment type="caution">
    <text evidence="2">The sequence shown here is derived from an EMBL/GenBank/DDBJ whole genome shotgun (WGS) entry which is preliminary data.</text>
</comment>
<accession>A0ABR4AH55</accession>
<evidence type="ECO:0000259" key="1">
    <source>
        <dbReference type="Pfam" id="PF06722"/>
    </source>
</evidence>
<dbReference type="Proteomes" id="UP001590951">
    <property type="component" value="Unassembled WGS sequence"/>
</dbReference>
<dbReference type="Pfam" id="PF06722">
    <property type="entry name" value="EryCIII-like_C"/>
    <property type="match status" value="1"/>
</dbReference>
<keyword evidence="3" id="KW-1185">Reference proteome</keyword>
<sequence>MPTIRALEHEDCLVLATSLLGAAAFNTESLPPIVRIEFFIPHAHLLPLVDIFVTNAGYNGVTTALQNGISLICAGDTEVKADVSRLVAYCGAGINLKTNQPSKDQIKDAVKLIRQNSKYTKQARKKQRDFASHDSAVEVCDHAEVLVKQNQQRC</sequence>
<dbReference type="EMBL" id="JBHFEH010000163">
    <property type="protein sequence ID" value="KAL2045112.1"/>
    <property type="molecule type" value="Genomic_DNA"/>
</dbReference>
<evidence type="ECO:0000313" key="3">
    <source>
        <dbReference type="Proteomes" id="UP001590951"/>
    </source>
</evidence>
<gene>
    <name evidence="2" type="ORF">ABVK25_012217</name>
</gene>
<name>A0ABR4AH55_9LECA</name>
<evidence type="ECO:0000313" key="2">
    <source>
        <dbReference type="EMBL" id="KAL2045112.1"/>
    </source>
</evidence>
<dbReference type="Gene3D" id="3.40.50.2000">
    <property type="entry name" value="Glycogen Phosphorylase B"/>
    <property type="match status" value="1"/>
</dbReference>
<reference evidence="2 3" key="1">
    <citation type="submission" date="2024-09" db="EMBL/GenBank/DDBJ databases">
        <title>Rethinking Asexuality: The Enigmatic Case of Functional Sexual Genes in Lepraria (Stereocaulaceae).</title>
        <authorList>
            <person name="Doellman M."/>
            <person name="Sun Y."/>
            <person name="Barcenas-Pena A."/>
            <person name="Lumbsch H.T."/>
            <person name="Grewe F."/>
        </authorList>
    </citation>
    <scope>NUCLEOTIDE SEQUENCE [LARGE SCALE GENOMIC DNA]</scope>
    <source>
        <strain evidence="2 3">Grewe 0041</strain>
    </source>
</reference>
<dbReference type="SUPFAM" id="SSF53756">
    <property type="entry name" value="UDP-Glycosyltransferase/glycogen phosphorylase"/>
    <property type="match status" value="1"/>
</dbReference>